<dbReference type="Pfam" id="PF21354">
    <property type="entry name" value="STAT_linker"/>
    <property type="match status" value="1"/>
</dbReference>
<dbReference type="GO" id="GO:0003700">
    <property type="term" value="F:DNA-binding transcription factor activity"/>
    <property type="evidence" value="ECO:0007669"/>
    <property type="project" value="InterPro"/>
</dbReference>
<organism evidence="13 14">
    <name type="scientific">Callorhinchus milii</name>
    <name type="common">Ghost shark</name>
    <dbReference type="NCBI Taxonomy" id="7868"/>
    <lineage>
        <taxon>Eukaryota</taxon>
        <taxon>Metazoa</taxon>
        <taxon>Chordata</taxon>
        <taxon>Craniata</taxon>
        <taxon>Vertebrata</taxon>
        <taxon>Chondrichthyes</taxon>
        <taxon>Holocephali</taxon>
        <taxon>Chimaeriformes</taxon>
        <taxon>Callorhinchidae</taxon>
        <taxon>Callorhinchus</taxon>
    </lineage>
</organism>
<dbReference type="InParanoid" id="A0A4W3GRZ4"/>
<keyword evidence="11" id="KW-0539">Nucleus</keyword>
<dbReference type="InterPro" id="IPR001217">
    <property type="entry name" value="STAT"/>
</dbReference>
<dbReference type="Ensembl" id="ENSCMIT00000006012.1">
    <property type="protein sequence ID" value="ENSCMIP00000005817.1"/>
    <property type="gene ID" value="ENSCMIG00000003353.1"/>
</dbReference>
<reference evidence="14" key="1">
    <citation type="journal article" date="2006" name="Science">
        <title>Ancient noncoding elements conserved in the human genome.</title>
        <authorList>
            <person name="Venkatesh B."/>
            <person name="Kirkness E.F."/>
            <person name="Loh Y.H."/>
            <person name="Halpern A.L."/>
            <person name="Lee A.P."/>
            <person name="Johnson J."/>
            <person name="Dandona N."/>
            <person name="Viswanathan L.D."/>
            <person name="Tay A."/>
            <person name="Venter J.C."/>
            <person name="Strausberg R.L."/>
            <person name="Brenner S."/>
        </authorList>
    </citation>
    <scope>NUCLEOTIDE SEQUENCE [LARGE SCALE GENOMIC DNA]</scope>
</reference>
<evidence type="ECO:0000256" key="6">
    <source>
        <dbReference type="ARBA" id="ARBA00022999"/>
    </source>
</evidence>
<dbReference type="Gene3D" id="1.10.238.10">
    <property type="entry name" value="EF-hand"/>
    <property type="match status" value="1"/>
</dbReference>
<keyword evidence="5" id="KW-0597">Phosphoprotein</keyword>
<keyword evidence="6" id="KW-0727">SH2 domain</keyword>
<evidence type="ECO:0000256" key="5">
    <source>
        <dbReference type="ARBA" id="ARBA00022553"/>
    </source>
</evidence>
<reference evidence="13" key="4">
    <citation type="submission" date="2025-08" db="UniProtKB">
        <authorList>
            <consortium name="Ensembl"/>
        </authorList>
    </citation>
    <scope>IDENTIFICATION</scope>
</reference>
<dbReference type="GO" id="GO:0007166">
    <property type="term" value="P:cell surface receptor signaling pathway"/>
    <property type="evidence" value="ECO:0007669"/>
    <property type="project" value="UniProtKB-ARBA"/>
</dbReference>
<dbReference type="InterPro" id="IPR008967">
    <property type="entry name" value="p53-like_TF_DNA-bd_sf"/>
</dbReference>
<evidence type="ECO:0000256" key="1">
    <source>
        <dbReference type="ARBA" id="ARBA00004123"/>
    </source>
</evidence>
<reference evidence="14" key="3">
    <citation type="journal article" date="2014" name="Nature">
        <title>Elephant shark genome provides unique insights into gnathostome evolution.</title>
        <authorList>
            <consortium name="International Elephant Shark Genome Sequencing Consortium"/>
            <person name="Venkatesh B."/>
            <person name="Lee A.P."/>
            <person name="Ravi V."/>
            <person name="Maurya A.K."/>
            <person name="Lian M.M."/>
            <person name="Swann J.B."/>
            <person name="Ohta Y."/>
            <person name="Flajnik M.F."/>
            <person name="Sutoh Y."/>
            <person name="Kasahara M."/>
            <person name="Hoon S."/>
            <person name="Gangu V."/>
            <person name="Roy S.W."/>
            <person name="Irimia M."/>
            <person name="Korzh V."/>
            <person name="Kondrychyn I."/>
            <person name="Lim Z.W."/>
            <person name="Tay B.H."/>
            <person name="Tohari S."/>
            <person name="Kong K.W."/>
            <person name="Ho S."/>
            <person name="Lorente-Galdos B."/>
            <person name="Quilez J."/>
            <person name="Marques-Bonet T."/>
            <person name="Raney B.J."/>
            <person name="Ingham P.W."/>
            <person name="Tay A."/>
            <person name="Hillier L.W."/>
            <person name="Minx P."/>
            <person name="Boehm T."/>
            <person name="Wilson R.K."/>
            <person name="Brenner S."/>
            <person name="Warren W.C."/>
        </authorList>
    </citation>
    <scope>NUCLEOTIDE SEQUENCE [LARGE SCALE GENOMIC DNA]</scope>
</reference>
<evidence type="ECO:0000256" key="7">
    <source>
        <dbReference type="ARBA" id="ARBA00023015"/>
    </source>
</evidence>
<keyword evidence="8" id="KW-0238">DNA-binding</keyword>
<dbReference type="GO" id="GO:0003677">
    <property type="term" value="F:DNA binding"/>
    <property type="evidence" value="ECO:0007669"/>
    <property type="project" value="UniProtKB-KW"/>
</dbReference>
<evidence type="ECO:0000256" key="8">
    <source>
        <dbReference type="ARBA" id="ARBA00023125"/>
    </source>
</evidence>
<keyword evidence="9" id="KW-0010">Activator</keyword>
<evidence type="ECO:0000256" key="10">
    <source>
        <dbReference type="ARBA" id="ARBA00023163"/>
    </source>
</evidence>
<dbReference type="AlphaFoldDB" id="A0A4W3GRZ4"/>
<evidence type="ECO:0000256" key="9">
    <source>
        <dbReference type="ARBA" id="ARBA00023159"/>
    </source>
</evidence>
<dbReference type="Proteomes" id="UP000314986">
    <property type="component" value="Unassembled WGS sequence"/>
</dbReference>
<dbReference type="STRING" id="7868.ENSCMIP00000005817"/>
<comment type="subcellular location">
    <subcellularLocation>
        <location evidence="2">Cytoplasm</location>
    </subcellularLocation>
    <subcellularLocation>
        <location evidence="1">Nucleus</location>
    </subcellularLocation>
</comment>
<keyword evidence="7" id="KW-0805">Transcription regulation</keyword>
<evidence type="ECO:0000256" key="11">
    <source>
        <dbReference type="ARBA" id="ARBA00023242"/>
    </source>
</evidence>
<dbReference type="GeneTree" id="ENSGT01080000257420"/>
<evidence type="ECO:0000259" key="12">
    <source>
        <dbReference type="Pfam" id="PF21354"/>
    </source>
</evidence>
<evidence type="ECO:0000256" key="3">
    <source>
        <dbReference type="ARBA" id="ARBA00005586"/>
    </source>
</evidence>
<dbReference type="GO" id="GO:0005737">
    <property type="term" value="C:cytoplasm"/>
    <property type="evidence" value="ECO:0007669"/>
    <property type="project" value="UniProtKB-SubCell"/>
</dbReference>
<evidence type="ECO:0000256" key="2">
    <source>
        <dbReference type="ARBA" id="ARBA00004496"/>
    </source>
</evidence>
<dbReference type="PANTHER" id="PTHR11801">
    <property type="entry name" value="SIGNAL TRANSDUCER AND ACTIVATOR OF TRANSCRIPTION"/>
    <property type="match status" value="1"/>
</dbReference>
<feature type="domain" description="Signal transducer and activator of transcription linker" evidence="12">
    <location>
        <begin position="12"/>
        <end position="93"/>
    </location>
</feature>
<keyword evidence="14" id="KW-1185">Reference proteome</keyword>
<keyword evidence="4" id="KW-0963">Cytoplasm</keyword>
<comment type="similarity">
    <text evidence="3">Belongs to the transcription factor STAT family.</text>
</comment>
<evidence type="ECO:0000313" key="14">
    <source>
        <dbReference type="Proteomes" id="UP000314986"/>
    </source>
</evidence>
<reference evidence="14" key="2">
    <citation type="journal article" date="2007" name="PLoS Biol.">
        <title>Survey sequencing and comparative analysis of the elephant shark (Callorhinchus milii) genome.</title>
        <authorList>
            <person name="Venkatesh B."/>
            <person name="Kirkness E.F."/>
            <person name="Loh Y.H."/>
            <person name="Halpern A.L."/>
            <person name="Lee A.P."/>
            <person name="Johnson J."/>
            <person name="Dandona N."/>
            <person name="Viswanathan L.D."/>
            <person name="Tay A."/>
            <person name="Venter J.C."/>
            <person name="Strausberg R.L."/>
            <person name="Brenner S."/>
        </authorList>
    </citation>
    <scope>NUCLEOTIDE SEQUENCE [LARGE SCALE GENOMIC DNA]</scope>
</reference>
<reference evidence="13" key="5">
    <citation type="submission" date="2025-09" db="UniProtKB">
        <authorList>
            <consortium name="Ensembl"/>
        </authorList>
    </citation>
    <scope>IDENTIFICATION</scope>
</reference>
<evidence type="ECO:0000256" key="4">
    <source>
        <dbReference type="ARBA" id="ARBA00022490"/>
    </source>
</evidence>
<accession>A0A4W3GRZ4</accession>
<keyword evidence="10" id="KW-0804">Transcription</keyword>
<proteinExistence type="inferred from homology"/>
<dbReference type="SUPFAM" id="SSF49417">
    <property type="entry name" value="p53-like transcription factors"/>
    <property type="match status" value="1"/>
</dbReference>
<dbReference type="GO" id="GO:0005634">
    <property type="term" value="C:nucleus"/>
    <property type="evidence" value="ECO:0007669"/>
    <property type="project" value="UniProtKB-SubCell"/>
</dbReference>
<sequence length="111" mass="13414">MSLSNRRWLFQDRLPFHIPERVLWGAMCRTLDMKFTAEVQAPQGLCPEHFLFLAQKVFDEQTYSQDFSARMVSWSQFNKENLPGRTFTFWQWFDGVMELTKRHLKDYWNNG</sequence>
<evidence type="ECO:0000313" key="13">
    <source>
        <dbReference type="Ensembl" id="ENSCMIP00000005817.1"/>
    </source>
</evidence>
<name>A0A4W3GRZ4_CALMI</name>
<dbReference type="FunFam" id="1.10.238.10:FF:000029">
    <property type="entry name" value="Signal transducer and transcription activator 6"/>
    <property type="match status" value="1"/>
</dbReference>
<dbReference type="InterPro" id="IPR048988">
    <property type="entry name" value="STAT_linker"/>
</dbReference>
<protein>
    <submittedName>
        <fullName evidence="13">Signal transducer and activator of transcription 5B-like</fullName>
    </submittedName>
</protein>